<feature type="domain" description="DUF4784" evidence="1">
    <location>
        <begin position="26"/>
        <end position="318"/>
    </location>
</feature>
<protein>
    <submittedName>
        <fullName evidence="2">DUF4784 family protein</fullName>
    </submittedName>
</protein>
<evidence type="ECO:0000313" key="2">
    <source>
        <dbReference type="EMBL" id="MDC1902935.1"/>
    </source>
</evidence>
<name>A0AAW6H640_BACUN</name>
<evidence type="ECO:0000259" key="1">
    <source>
        <dbReference type="Pfam" id="PF16023"/>
    </source>
</evidence>
<organism evidence="2 3">
    <name type="scientific">Bacteroides uniformis</name>
    <dbReference type="NCBI Taxonomy" id="820"/>
    <lineage>
        <taxon>Bacteria</taxon>
        <taxon>Pseudomonadati</taxon>
        <taxon>Bacteroidota</taxon>
        <taxon>Bacteroidia</taxon>
        <taxon>Bacteroidales</taxon>
        <taxon>Bacteroidaceae</taxon>
        <taxon>Bacteroides</taxon>
    </lineage>
</organism>
<dbReference type="Pfam" id="PF16023">
    <property type="entry name" value="DUF4784"/>
    <property type="match status" value="1"/>
</dbReference>
<reference evidence="2" key="1">
    <citation type="submission" date="2022-10" db="EMBL/GenBank/DDBJ databases">
        <title>Human gut microbiome strain richness.</title>
        <authorList>
            <person name="Chen-Liaw A."/>
        </authorList>
    </citation>
    <scope>NUCLEOTIDE SEQUENCE</scope>
    <source>
        <strain evidence="2">1001713st1_F9_1001713B170221_170320</strain>
    </source>
</reference>
<dbReference type="Proteomes" id="UP001222603">
    <property type="component" value="Unassembled WGS sequence"/>
</dbReference>
<feature type="non-terminal residue" evidence="2">
    <location>
        <position position="1"/>
    </location>
</feature>
<sequence length="319" mass="35800">LERAGQLQPLGQISVADGQSPEEPYLYGITNSHAIYTPTVPRGITRIDLVTQEISEVIQFHDDEDFHLAANIPGTNILCGIREKDGSSFIDGYDLCMHYWCNPVERNAITICSDFNNTVSLEMAGDKLLTYCSISYPVYTRLNMPPIHTPEIPLPDGLKPESLSRYPGVIADAHMLLSANNGDGTFSPVVIDIAKEKMHCYDPIKAEALIPFRIMEPSPENPNSLQCKGGYIVSRANGGDTQFCLWDTTAGNLKEPFATYPNAVRSAAMYYSKDGQTRKLYVQFAGYREGDFIETYDFQTKEWRMFMFYVPFAEILLAR</sequence>
<dbReference type="AlphaFoldDB" id="A0AAW6H640"/>
<dbReference type="RefSeq" id="WP_272202145.1">
    <property type="nucleotide sequence ID" value="NZ_JAQNSI010000561.1"/>
</dbReference>
<proteinExistence type="predicted"/>
<dbReference type="InterPro" id="IPR031978">
    <property type="entry name" value="DUF4784"/>
</dbReference>
<accession>A0AAW6H640</accession>
<gene>
    <name evidence="2" type="ORF">POZ10_20180</name>
</gene>
<evidence type="ECO:0000313" key="3">
    <source>
        <dbReference type="Proteomes" id="UP001222603"/>
    </source>
</evidence>
<dbReference type="EMBL" id="JAQNSI010000561">
    <property type="protein sequence ID" value="MDC1902935.1"/>
    <property type="molecule type" value="Genomic_DNA"/>
</dbReference>
<comment type="caution">
    <text evidence="2">The sequence shown here is derived from an EMBL/GenBank/DDBJ whole genome shotgun (WGS) entry which is preliminary data.</text>
</comment>